<dbReference type="EMBL" id="AMZH03005630">
    <property type="protein sequence ID" value="RRT65923.1"/>
    <property type="molecule type" value="Genomic_DNA"/>
</dbReference>
<sequence length="73" mass="8029">MKRLSVNLRCSLHSTAYTLASLPSLLVHHYCYIIVHHLHLCPRPSPPLPCHLRLSSSSIANAIEVLTMASEGA</sequence>
<gene>
    <name evidence="1" type="ORF">B296_00015473</name>
</gene>
<dbReference type="Proteomes" id="UP000287651">
    <property type="component" value="Unassembled WGS sequence"/>
</dbReference>
<evidence type="ECO:0000313" key="1">
    <source>
        <dbReference type="EMBL" id="RRT65923.1"/>
    </source>
</evidence>
<accession>A0A426ZPH2</accession>
<evidence type="ECO:0000313" key="2">
    <source>
        <dbReference type="Proteomes" id="UP000287651"/>
    </source>
</evidence>
<dbReference type="AlphaFoldDB" id="A0A426ZPH2"/>
<organism evidence="1 2">
    <name type="scientific">Ensete ventricosum</name>
    <name type="common">Abyssinian banana</name>
    <name type="synonym">Musa ensete</name>
    <dbReference type="NCBI Taxonomy" id="4639"/>
    <lineage>
        <taxon>Eukaryota</taxon>
        <taxon>Viridiplantae</taxon>
        <taxon>Streptophyta</taxon>
        <taxon>Embryophyta</taxon>
        <taxon>Tracheophyta</taxon>
        <taxon>Spermatophyta</taxon>
        <taxon>Magnoliopsida</taxon>
        <taxon>Liliopsida</taxon>
        <taxon>Zingiberales</taxon>
        <taxon>Musaceae</taxon>
        <taxon>Ensete</taxon>
    </lineage>
</organism>
<name>A0A426ZPH2_ENSVE</name>
<proteinExistence type="predicted"/>
<comment type="caution">
    <text evidence="1">The sequence shown here is derived from an EMBL/GenBank/DDBJ whole genome shotgun (WGS) entry which is preliminary data.</text>
</comment>
<protein>
    <submittedName>
        <fullName evidence="1">Uncharacterized protein</fullName>
    </submittedName>
</protein>
<reference evidence="1 2" key="1">
    <citation type="journal article" date="2014" name="Agronomy (Basel)">
        <title>A Draft Genome Sequence for Ensete ventricosum, the Drought-Tolerant Tree Against Hunger.</title>
        <authorList>
            <person name="Harrison J."/>
            <person name="Moore K.A."/>
            <person name="Paszkiewicz K."/>
            <person name="Jones T."/>
            <person name="Grant M."/>
            <person name="Ambacheew D."/>
            <person name="Muzemil S."/>
            <person name="Studholme D.J."/>
        </authorList>
    </citation>
    <scope>NUCLEOTIDE SEQUENCE [LARGE SCALE GENOMIC DNA]</scope>
</reference>